<feature type="transmembrane region" description="Helical" evidence="11">
    <location>
        <begin position="123"/>
        <end position="144"/>
    </location>
</feature>
<dbReference type="Gene3D" id="1.20.1440.130">
    <property type="entry name" value="VKOR domain"/>
    <property type="match status" value="1"/>
</dbReference>
<dbReference type="Pfam" id="PF07884">
    <property type="entry name" value="VKOR"/>
    <property type="match status" value="1"/>
</dbReference>
<keyword evidence="9" id="KW-0676">Redox-active center</keyword>
<accession>A0ABW7HVM1</accession>
<keyword evidence="4" id="KW-0874">Quinone</keyword>
<keyword evidence="5 11" id="KW-1133">Transmembrane helix</keyword>
<evidence type="ECO:0000256" key="1">
    <source>
        <dbReference type="ARBA" id="ARBA00004141"/>
    </source>
</evidence>
<dbReference type="InterPro" id="IPR012932">
    <property type="entry name" value="VKOR"/>
</dbReference>
<keyword evidence="7 11" id="KW-0472">Membrane</keyword>
<dbReference type="RefSeq" id="WP_279949399.1">
    <property type="nucleotide sequence ID" value="NZ_BAABEN010000010.1"/>
</dbReference>
<feature type="transmembrane region" description="Helical" evidence="11">
    <location>
        <begin position="193"/>
        <end position="218"/>
    </location>
</feature>
<feature type="region of interest" description="Disordered" evidence="10">
    <location>
        <begin position="1"/>
        <end position="30"/>
    </location>
</feature>
<dbReference type="SMART" id="SM00756">
    <property type="entry name" value="VKc"/>
    <property type="match status" value="1"/>
</dbReference>
<keyword evidence="3 11" id="KW-0812">Transmembrane</keyword>
<evidence type="ECO:0000256" key="9">
    <source>
        <dbReference type="ARBA" id="ARBA00023284"/>
    </source>
</evidence>
<keyword evidence="8" id="KW-1015">Disulfide bond</keyword>
<evidence type="ECO:0000259" key="12">
    <source>
        <dbReference type="SMART" id="SM00756"/>
    </source>
</evidence>
<comment type="similarity">
    <text evidence="2">Belongs to the VKOR family.</text>
</comment>
<evidence type="ECO:0000256" key="8">
    <source>
        <dbReference type="ARBA" id="ARBA00023157"/>
    </source>
</evidence>
<dbReference type="Proteomes" id="UP001607069">
    <property type="component" value="Unassembled WGS sequence"/>
</dbReference>
<dbReference type="CDD" id="cd12922">
    <property type="entry name" value="VKOR_5"/>
    <property type="match status" value="1"/>
</dbReference>
<dbReference type="InterPro" id="IPR041714">
    <property type="entry name" value="VKOR_Actinobacteria"/>
</dbReference>
<feature type="transmembrane region" description="Helical" evidence="11">
    <location>
        <begin position="150"/>
        <end position="172"/>
    </location>
</feature>
<feature type="transmembrane region" description="Helical" evidence="11">
    <location>
        <begin position="97"/>
        <end position="116"/>
    </location>
</feature>
<dbReference type="EMBL" id="JBIHMK010000060">
    <property type="protein sequence ID" value="MFH0249810.1"/>
    <property type="molecule type" value="Genomic_DNA"/>
</dbReference>
<comment type="caution">
    <text evidence="13">The sequence shown here is derived from an EMBL/GenBank/DDBJ whole genome shotgun (WGS) entry which is preliminary data.</text>
</comment>
<feature type="transmembrane region" description="Helical" evidence="11">
    <location>
        <begin position="36"/>
        <end position="57"/>
    </location>
</feature>
<evidence type="ECO:0000256" key="4">
    <source>
        <dbReference type="ARBA" id="ARBA00022719"/>
    </source>
</evidence>
<evidence type="ECO:0000256" key="6">
    <source>
        <dbReference type="ARBA" id="ARBA00023002"/>
    </source>
</evidence>
<evidence type="ECO:0000313" key="13">
    <source>
        <dbReference type="EMBL" id="MFH0249810.1"/>
    </source>
</evidence>
<name>A0ABW7HVM1_9ACTN</name>
<evidence type="ECO:0000256" key="3">
    <source>
        <dbReference type="ARBA" id="ARBA00022692"/>
    </source>
</evidence>
<proteinExistence type="inferred from homology"/>
<evidence type="ECO:0000256" key="2">
    <source>
        <dbReference type="ARBA" id="ARBA00006214"/>
    </source>
</evidence>
<evidence type="ECO:0000256" key="11">
    <source>
        <dbReference type="SAM" id="Phobius"/>
    </source>
</evidence>
<sequence>MTAAPAPRARTLRDQAPGESGSTAPARRSPLGAGRATALVVTLAGLVGWLASFQLTADGWRVLGDPDYRPSCDLSPVVGCGSVLSSPQGSVLGFPNMLLGLGAFAAVAALGSALLLGARLHRALWLTLNAGTLAGVVLVHWLIQQSLYELGRICPYCAVVWAVTIPLFWYVTLHNLRHGVLPVPRRARGALHAVLEMHGVILATWYAVIVLLVLTRFWDHWTGLL</sequence>
<evidence type="ECO:0000256" key="5">
    <source>
        <dbReference type="ARBA" id="ARBA00022989"/>
    </source>
</evidence>
<keyword evidence="14" id="KW-1185">Reference proteome</keyword>
<evidence type="ECO:0000313" key="14">
    <source>
        <dbReference type="Proteomes" id="UP001607069"/>
    </source>
</evidence>
<reference evidence="13 14" key="1">
    <citation type="submission" date="2024-10" db="EMBL/GenBank/DDBJ databases">
        <authorList>
            <person name="Cho J.-C."/>
        </authorList>
    </citation>
    <scope>NUCLEOTIDE SEQUENCE [LARGE SCALE GENOMIC DNA]</scope>
    <source>
        <strain evidence="13 14">KCTC29696</strain>
    </source>
</reference>
<keyword evidence="6" id="KW-0560">Oxidoreductase</keyword>
<feature type="domain" description="Vitamin K epoxide reductase" evidence="12">
    <location>
        <begin position="34"/>
        <end position="175"/>
    </location>
</feature>
<organism evidence="13 14">
    <name type="scientific">Streptomyces chitinivorans</name>
    <dbReference type="NCBI Taxonomy" id="1257027"/>
    <lineage>
        <taxon>Bacteria</taxon>
        <taxon>Bacillati</taxon>
        <taxon>Actinomycetota</taxon>
        <taxon>Actinomycetes</taxon>
        <taxon>Kitasatosporales</taxon>
        <taxon>Streptomycetaceae</taxon>
        <taxon>Streptomyces</taxon>
    </lineage>
</organism>
<evidence type="ECO:0000256" key="10">
    <source>
        <dbReference type="SAM" id="MobiDB-lite"/>
    </source>
</evidence>
<gene>
    <name evidence="13" type="ORF">ACG5V6_16490</name>
</gene>
<dbReference type="InterPro" id="IPR038354">
    <property type="entry name" value="VKOR_sf"/>
</dbReference>
<evidence type="ECO:0000256" key="7">
    <source>
        <dbReference type="ARBA" id="ARBA00023136"/>
    </source>
</evidence>
<comment type="subcellular location">
    <subcellularLocation>
        <location evidence="1">Membrane</location>
        <topology evidence="1">Multi-pass membrane protein</topology>
    </subcellularLocation>
</comment>
<protein>
    <submittedName>
        <fullName evidence="13">Vitamin K epoxide reductase family protein</fullName>
    </submittedName>
</protein>